<dbReference type="Pfam" id="PF00924">
    <property type="entry name" value="MS_channel_2nd"/>
    <property type="match status" value="1"/>
</dbReference>
<feature type="transmembrane region" description="Helical" evidence="7">
    <location>
        <begin position="57"/>
        <end position="79"/>
    </location>
</feature>
<feature type="domain" description="Mechanosensitive ion channel MscS C-terminal" evidence="9">
    <location>
        <begin position="217"/>
        <end position="292"/>
    </location>
</feature>
<dbReference type="Pfam" id="PF05552">
    <property type="entry name" value="MS_channel_1st_1"/>
    <property type="match status" value="1"/>
</dbReference>
<dbReference type="InterPro" id="IPR010920">
    <property type="entry name" value="LSM_dom_sf"/>
</dbReference>
<protein>
    <submittedName>
        <fullName evidence="10">Small conductance mechanosensitive channel</fullName>
    </submittedName>
</protein>
<dbReference type="SUPFAM" id="SSF82861">
    <property type="entry name" value="Mechanosensitive channel protein MscS (YggB), transmembrane region"/>
    <property type="match status" value="1"/>
</dbReference>
<evidence type="ECO:0000256" key="5">
    <source>
        <dbReference type="ARBA" id="ARBA00022989"/>
    </source>
</evidence>
<dbReference type="Gene3D" id="2.30.30.60">
    <property type="match status" value="1"/>
</dbReference>
<dbReference type="Proteomes" id="UP000199036">
    <property type="component" value="Unassembled WGS sequence"/>
</dbReference>
<evidence type="ECO:0000256" key="3">
    <source>
        <dbReference type="ARBA" id="ARBA00022475"/>
    </source>
</evidence>
<evidence type="ECO:0000256" key="4">
    <source>
        <dbReference type="ARBA" id="ARBA00022692"/>
    </source>
</evidence>
<dbReference type="InterPro" id="IPR011066">
    <property type="entry name" value="MscS_channel_C_sf"/>
</dbReference>
<dbReference type="InterPro" id="IPR023408">
    <property type="entry name" value="MscS_beta-dom_sf"/>
</dbReference>
<keyword evidence="11" id="KW-1185">Reference proteome</keyword>
<feature type="transmembrane region" description="Helical" evidence="7">
    <location>
        <begin position="133"/>
        <end position="157"/>
    </location>
</feature>
<feature type="transmembrane region" description="Helical" evidence="7">
    <location>
        <begin position="99"/>
        <end position="121"/>
    </location>
</feature>
<dbReference type="InterPro" id="IPR045275">
    <property type="entry name" value="MscS_archaea/bacteria_type"/>
</dbReference>
<dbReference type="SUPFAM" id="SSF82689">
    <property type="entry name" value="Mechanosensitive channel protein MscS (YggB), C-terminal domain"/>
    <property type="match status" value="1"/>
</dbReference>
<evidence type="ECO:0000256" key="6">
    <source>
        <dbReference type="ARBA" id="ARBA00023136"/>
    </source>
</evidence>
<dbReference type="Gene3D" id="1.10.287.1260">
    <property type="match status" value="1"/>
</dbReference>
<evidence type="ECO:0000256" key="1">
    <source>
        <dbReference type="ARBA" id="ARBA00004651"/>
    </source>
</evidence>
<dbReference type="EMBL" id="FOVI01000001">
    <property type="protein sequence ID" value="SFN13064.1"/>
    <property type="molecule type" value="Genomic_DNA"/>
</dbReference>
<dbReference type="STRING" id="913024.SAMN05421741_101234"/>
<evidence type="ECO:0000256" key="2">
    <source>
        <dbReference type="ARBA" id="ARBA00008017"/>
    </source>
</evidence>
<reference evidence="11" key="1">
    <citation type="submission" date="2016-10" db="EMBL/GenBank/DDBJ databases">
        <authorList>
            <person name="Varghese N."/>
            <person name="Submissions S."/>
        </authorList>
    </citation>
    <scope>NUCLEOTIDE SEQUENCE [LARGE SCALE GENOMIC DNA]</scope>
    <source>
        <strain evidence="11">DS-12</strain>
    </source>
</reference>
<evidence type="ECO:0000256" key="7">
    <source>
        <dbReference type="SAM" id="Phobius"/>
    </source>
</evidence>
<dbReference type="InterPro" id="IPR008910">
    <property type="entry name" value="MSC_TM_helix"/>
</dbReference>
<accession>A0A1I4WGW2</accession>
<evidence type="ECO:0000313" key="10">
    <source>
        <dbReference type="EMBL" id="SFN13064.1"/>
    </source>
</evidence>
<dbReference type="SUPFAM" id="SSF50182">
    <property type="entry name" value="Sm-like ribonucleoproteins"/>
    <property type="match status" value="1"/>
</dbReference>
<dbReference type="PANTHER" id="PTHR30221">
    <property type="entry name" value="SMALL-CONDUCTANCE MECHANOSENSITIVE CHANNEL"/>
    <property type="match status" value="1"/>
</dbReference>
<keyword evidence="5 7" id="KW-1133">Transmembrane helix</keyword>
<organism evidence="10 11">
    <name type="scientific">Paenimyroides ummariense</name>
    <dbReference type="NCBI Taxonomy" id="913024"/>
    <lineage>
        <taxon>Bacteria</taxon>
        <taxon>Pseudomonadati</taxon>
        <taxon>Bacteroidota</taxon>
        <taxon>Flavobacteriia</taxon>
        <taxon>Flavobacteriales</taxon>
        <taxon>Flavobacteriaceae</taxon>
        <taxon>Paenimyroides</taxon>
    </lineage>
</organism>
<keyword evidence="6 7" id="KW-0472">Membrane</keyword>
<proteinExistence type="inferred from homology"/>
<comment type="similarity">
    <text evidence="2">Belongs to the MscS (TC 1.A.23) family.</text>
</comment>
<dbReference type="GO" id="GO:0008381">
    <property type="term" value="F:mechanosensitive monoatomic ion channel activity"/>
    <property type="evidence" value="ECO:0007669"/>
    <property type="project" value="InterPro"/>
</dbReference>
<dbReference type="GO" id="GO:0005886">
    <property type="term" value="C:plasma membrane"/>
    <property type="evidence" value="ECO:0007669"/>
    <property type="project" value="UniProtKB-SubCell"/>
</dbReference>
<dbReference type="Pfam" id="PF21082">
    <property type="entry name" value="MS_channel_3rd"/>
    <property type="match status" value="1"/>
</dbReference>
<feature type="domain" description="Mechanosensitive ion channel MscS" evidence="8">
    <location>
        <begin position="144"/>
        <end position="211"/>
    </location>
</feature>
<comment type="subcellular location">
    <subcellularLocation>
        <location evidence="1">Cell membrane</location>
        <topology evidence="1">Multi-pass membrane protein</topology>
    </subcellularLocation>
</comment>
<dbReference type="Gene3D" id="3.30.70.100">
    <property type="match status" value="1"/>
</dbReference>
<dbReference type="RefSeq" id="WP_091517742.1">
    <property type="nucleotide sequence ID" value="NZ_FOVI01000001.1"/>
</dbReference>
<evidence type="ECO:0000259" key="8">
    <source>
        <dbReference type="Pfam" id="PF00924"/>
    </source>
</evidence>
<dbReference type="InterPro" id="IPR049278">
    <property type="entry name" value="MS_channel_C"/>
</dbReference>
<dbReference type="InterPro" id="IPR011014">
    <property type="entry name" value="MscS_channel_TM-2"/>
</dbReference>
<evidence type="ECO:0000313" key="11">
    <source>
        <dbReference type="Proteomes" id="UP000199036"/>
    </source>
</evidence>
<dbReference type="AlphaFoldDB" id="A0A1I4WGW2"/>
<dbReference type="PANTHER" id="PTHR30221:SF8">
    <property type="entry name" value="SMALL-CONDUCTANCE MECHANOSENSITIVE CHANNEL"/>
    <property type="match status" value="1"/>
</dbReference>
<evidence type="ECO:0000259" key="9">
    <source>
        <dbReference type="Pfam" id="PF21082"/>
    </source>
</evidence>
<sequence length="316" mass="34374">MKKDSLVTVVKETPSLTTEKEKLLNVVNPENVKEGVVGSVTKISDYFELLVVKFIDAIPSIIAAILVLIIGLFIIRTVLKLVKKRFEKRNVDLSLRGFLLSIIKFVLYALLILSVAGNLGFQTTAILGALSGLVLAAGLALQGSLSNFAGGVLILLFRPFEVGDYIENSAGTDGTVEKIDLLYTTLNNAQGIKVFSPNGALANSVIRNFSKISKRRIEFALTVSYADNIQKVQQAIESKLATDSRVLQDPKPEIFVKELAASGVVLTVRVWAAKADFGSLNFEIQDEIKNAIYEGGFSNPFAASPIRVINETPEKK</sequence>
<dbReference type="OrthoDB" id="9809206at2"/>
<keyword evidence="4 7" id="KW-0812">Transmembrane</keyword>
<gene>
    <name evidence="10" type="ORF">SAMN05421741_101234</name>
</gene>
<keyword evidence="3" id="KW-1003">Cell membrane</keyword>
<dbReference type="InterPro" id="IPR006685">
    <property type="entry name" value="MscS_channel_2nd"/>
</dbReference>
<name>A0A1I4WGW2_9FLAO</name>